<feature type="domain" description="Ionotropic glutamate receptor C-terminal" evidence="6">
    <location>
        <begin position="28"/>
        <end position="243"/>
    </location>
</feature>
<organism evidence="7">
    <name type="scientific">Candidatus Berkiella cookevillensis</name>
    <dbReference type="NCBI Taxonomy" id="437022"/>
    <lineage>
        <taxon>Bacteria</taxon>
        <taxon>Pseudomonadati</taxon>
        <taxon>Pseudomonadota</taxon>
        <taxon>Gammaproteobacteria</taxon>
        <taxon>Candidatus Berkiellales</taxon>
        <taxon>Candidatus Berkiellaceae</taxon>
        <taxon>Candidatus Berkiella</taxon>
    </lineage>
</organism>
<evidence type="ECO:0000256" key="1">
    <source>
        <dbReference type="ARBA" id="ARBA00004196"/>
    </source>
</evidence>
<dbReference type="PANTHER" id="PTHR35936:SF17">
    <property type="entry name" value="ARGININE-BINDING EXTRACELLULAR PROTEIN ARTP"/>
    <property type="match status" value="1"/>
</dbReference>
<dbReference type="GO" id="GO:0030313">
    <property type="term" value="C:cell envelope"/>
    <property type="evidence" value="ECO:0007669"/>
    <property type="project" value="UniProtKB-SubCell"/>
</dbReference>
<comment type="subcellular location">
    <subcellularLocation>
        <location evidence="1">Cell envelope</location>
    </subcellularLocation>
</comment>
<reference evidence="7" key="1">
    <citation type="submission" date="2015-09" db="EMBL/GenBank/DDBJ databases">
        <title>Draft Genome Sequences of Two Novel Amoeba-resistant Intranuclear Bacteria, Candidatus Berkiella cookevillensis and Candidatus Berkiella aquae.</title>
        <authorList>
            <person name="Mehari Y.T."/>
            <person name="Arivett B.A."/>
            <person name="Farone A.L."/>
            <person name="Gunderson J.H."/>
            <person name="Farone M.B."/>
        </authorList>
    </citation>
    <scope>NUCLEOTIDE SEQUENCE [LARGE SCALE GENOMIC DNA]</scope>
    <source>
        <strain evidence="7">CC99</strain>
    </source>
</reference>
<dbReference type="SMART" id="SM00079">
    <property type="entry name" value="PBPe"/>
    <property type="match status" value="1"/>
</dbReference>
<dbReference type="CDD" id="cd13530">
    <property type="entry name" value="PBP2_peptides_like"/>
    <property type="match status" value="1"/>
</dbReference>
<dbReference type="GO" id="GO:0016020">
    <property type="term" value="C:membrane"/>
    <property type="evidence" value="ECO:0007669"/>
    <property type="project" value="InterPro"/>
</dbReference>
<keyword evidence="3" id="KW-0732">Signal</keyword>
<dbReference type="PROSITE" id="PS01039">
    <property type="entry name" value="SBP_BACTERIAL_3"/>
    <property type="match status" value="1"/>
</dbReference>
<evidence type="ECO:0000259" key="6">
    <source>
        <dbReference type="SMART" id="SM00079"/>
    </source>
</evidence>
<dbReference type="EMBL" id="LKHV01000007">
    <property type="protein sequence ID" value="KRG18333.1"/>
    <property type="molecule type" value="Genomic_DNA"/>
</dbReference>
<evidence type="ECO:0000259" key="5">
    <source>
        <dbReference type="SMART" id="SM00062"/>
    </source>
</evidence>
<dbReference type="STRING" id="437022.CC99x_01545"/>
<evidence type="ECO:0000256" key="4">
    <source>
        <dbReference type="RuleBase" id="RU003744"/>
    </source>
</evidence>
<evidence type="ECO:0000313" key="8">
    <source>
        <dbReference type="EMBL" id="MCS5708096.1"/>
    </source>
</evidence>
<sequence length="246" mass="27450">MKNNILYGLLLSTISLFGCKNGENTAKTLLFATSGEYPPFEYMEQGKLKGYDIEVAQMIAQILGKEAQFENMQFSSILPALAYGHVDAAISTITITQDRQKIFDFSQPYYFESMSAVFRKKTPIQNTEMLFQKKIACQLGTTMEIWLKKQNLKEKIITTDNNTQAIEALKAGHIDAVVMDGAQAKIFSEKNPGLSYTTIAKSEDGFGIALKKHSTLTADINYALEILSTNGQLEKLQTKWLGDTTK</sequence>
<accession>A0A0Q9YCM1</accession>
<name>A0A0Q9YCM1_9GAMM</name>
<dbReference type="SMART" id="SM00062">
    <property type="entry name" value="PBPb"/>
    <property type="match status" value="1"/>
</dbReference>
<dbReference type="SUPFAM" id="SSF53850">
    <property type="entry name" value="Periplasmic binding protein-like II"/>
    <property type="match status" value="1"/>
</dbReference>
<reference evidence="8" key="2">
    <citation type="journal article" date="2016" name="Genome Announc.">
        <title>Draft Genome Sequences of Two Novel Amoeba-Resistant Intranuclear Bacteria, 'Candidatus Berkiella cookevillensis' and 'Candidatus Berkiella aquae'.</title>
        <authorList>
            <person name="Mehari Y.T."/>
            <person name="Arivett B.A."/>
            <person name="Farone A.L."/>
            <person name="Gunderson J.H."/>
            <person name="Farone M.B."/>
        </authorList>
    </citation>
    <scope>NUCLEOTIDE SEQUENCE</scope>
    <source>
        <strain evidence="8">CC99</strain>
    </source>
</reference>
<comment type="similarity">
    <text evidence="2 4">Belongs to the bacterial solute-binding protein 3 family.</text>
</comment>
<keyword evidence="9" id="KW-1185">Reference proteome</keyword>
<comment type="caution">
    <text evidence="7">The sequence shown here is derived from an EMBL/GenBank/DDBJ whole genome shotgun (WGS) entry which is preliminary data.</text>
</comment>
<dbReference type="Pfam" id="PF00497">
    <property type="entry name" value="SBP_bac_3"/>
    <property type="match status" value="1"/>
</dbReference>
<reference evidence="8" key="3">
    <citation type="submission" date="2021-06" db="EMBL/GenBank/DDBJ databases">
        <title>Genomic Description and Analysis of Intracellular Bacteria, Candidatus Berkiella cookevillensis and Candidatus Berkiella aquae.</title>
        <authorList>
            <person name="Kidane D.T."/>
            <person name="Mehari Y.T."/>
            <person name="Rice F.C."/>
            <person name="Arivett B.A."/>
            <person name="Farone A.L."/>
            <person name="Berk S.G."/>
            <person name="Farone M.B."/>
        </authorList>
    </citation>
    <scope>NUCLEOTIDE SEQUENCE</scope>
    <source>
        <strain evidence="8">CC99</strain>
    </source>
</reference>
<proteinExistence type="inferred from homology"/>
<dbReference type="EMBL" id="LKHV02000001">
    <property type="protein sequence ID" value="MCS5708096.1"/>
    <property type="molecule type" value="Genomic_DNA"/>
</dbReference>
<evidence type="ECO:0000256" key="3">
    <source>
        <dbReference type="ARBA" id="ARBA00022729"/>
    </source>
</evidence>
<dbReference type="GO" id="GO:0015276">
    <property type="term" value="F:ligand-gated monoatomic ion channel activity"/>
    <property type="evidence" value="ECO:0007669"/>
    <property type="project" value="InterPro"/>
</dbReference>
<dbReference type="Proteomes" id="UP000051494">
    <property type="component" value="Unassembled WGS sequence"/>
</dbReference>
<evidence type="ECO:0000313" key="7">
    <source>
        <dbReference type="EMBL" id="KRG18333.1"/>
    </source>
</evidence>
<dbReference type="AlphaFoldDB" id="A0A0Q9YCM1"/>
<feature type="domain" description="Solute-binding protein family 3/N-terminal" evidence="5">
    <location>
        <begin position="28"/>
        <end position="244"/>
    </location>
</feature>
<dbReference type="Gene3D" id="3.40.190.10">
    <property type="entry name" value="Periplasmic binding protein-like II"/>
    <property type="match status" value="2"/>
</dbReference>
<evidence type="ECO:0000313" key="9">
    <source>
        <dbReference type="Proteomes" id="UP000051494"/>
    </source>
</evidence>
<gene>
    <name evidence="7" type="primary">fliY</name>
    <name evidence="8" type="ORF">CC99x_004180</name>
    <name evidence="7" type="ORF">CC99x_01545</name>
</gene>
<evidence type="ECO:0000256" key="2">
    <source>
        <dbReference type="ARBA" id="ARBA00010333"/>
    </source>
</evidence>
<protein>
    <submittedName>
        <fullName evidence="8">ABC transporter substrate-binding protein</fullName>
    </submittedName>
    <submittedName>
        <fullName evidence="7">Cystine-binding periplasmic protein</fullName>
    </submittedName>
</protein>
<dbReference type="InterPro" id="IPR018313">
    <property type="entry name" value="SBP_3_CS"/>
</dbReference>
<dbReference type="PROSITE" id="PS51257">
    <property type="entry name" value="PROKAR_LIPOPROTEIN"/>
    <property type="match status" value="1"/>
</dbReference>
<dbReference type="RefSeq" id="WP_057624637.1">
    <property type="nucleotide sequence ID" value="NZ_LKHV02000001.1"/>
</dbReference>
<dbReference type="PANTHER" id="PTHR35936">
    <property type="entry name" value="MEMBRANE-BOUND LYTIC MUREIN TRANSGLYCOSYLASE F"/>
    <property type="match status" value="1"/>
</dbReference>
<dbReference type="InterPro" id="IPR001320">
    <property type="entry name" value="Iontro_rcpt_C"/>
</dbReference>
<dbReference type="OrthoDB" id="9768183at2"/>
<dbReference type="InterPro" id="IPR001638">
    <property type="entry name" value="Solute-binding_3/MltF_N"/>
</dbReference>